<dbReference type="InterPro" id="IPR023213">
    <property type="entry name" value="CAT-like_dom_sf"/>
</dbReference>
<evidence type="ECO:0000256" key="3">
    <source>
        <dbReference type="ARBA" id="ARBA00023315"/>
    </source>
</evidence>
<dbReference type="Pfam" id="PF02458">
    <property type="entry name" value="Transferase"/>
    <property type="match status" value="1"/>
</dbReference>
<evidence type="ECO:0000313" key="5">
    <source>
        <dbReference type="EMBL" id="THU68660.1"/>
    </source>
</evidence>
<dbReference type="AlphaFoldDB" id="A0A4S8K1Q8"/>
<dbReference type="GO" id="GO:0016747">
    <property type="term" value="F:acyltransferase activity, transferring groups other than amino-acyl groups"/>
    <property type="evidence" value="ECO:0007669"/>
    <property type="project" value="TreeGrafter"/>
</dbReference>
<name>A0A4S8K1Q8_MUSBA</name>
<comment type="similarity">
    <text evidence="1">Belongs to the plant acyltransferase family.</text>
</comment>
<organism evidence="5 6">
    <name type="scientific">Musa balbisiana</name>
    <name type="common">Banana</name>
    <dbReference type="NCBI Taxonomy" id="52838"/>
    <lineage>
        <taxon>Eukaryota</taxon>
        <taxon>Viridiplantae</taxon>
        <taxon>Streptophyta</taxon>
        <taxon>Embryophyta</taxon>
        <taxon>Tracheophyta</taxon>
        <taxon>Spermatophyta</taxon>
        <taxon>Magnoliopsida</taxon>
        <taxon>Liliopsida</taxon>
        <taxon>Zingiberales</taxon>
        <taxon>Musaceae</taxon>
        <taxon>Musa</taxon>
    </lineage>
</organism>
<evidence type="ECO:0000313" key="6">
    <source>
        <dbReference type="Proteomes" id="UP000317650"/>
    </source>
</evidence>
<keyword evidence="6" id="KW-1185">Reference proteome</keyword>
<comment type="caution">
    <text evidence="5">The sequence shown here is derived from an EMBL/GenBank/DDBJ whole genome shotgun (WGS) entry which is preliminary data.</text>
</comment>
<dbReference type="PANTHER" id="PTHR31642">
    <property type="entry name" value="TRICHOTHECENE 3-O-ACETYLTRANSFERASE"/>
    <property type="match status" value="1"/>
</dbReference>
<dbReference type="InterPro" id="IPR050317">
    <property type="entry name" value="Plant_Fungal_Acyltransferase"/>
</dbReference>
<reference evidence="5 6" key="1">
    <citation type="journal article" date="2019" name="Nat. Plants">
        <title>Genome sequencing of Musa balbisiana reveals subgenome evolution and function divergence in polyploid bananas.</title>
        <authorList>
            <person name="Yao X."/>
        </authorList>
    </citation>
    <scope>NUCLEOTIDE SEQUENCE [LARGE SCALE GENOMIC DNA]</scope>
    <source>
        <strain evidence="6">cv. DH-PKW</strain>
        <tissue evidence="5">Leaves</tissue>
    </source>
</reference>
<keyword evidence="2" id="KW-0808">Transferase</keyword>
<dbReference type="Proteomes" id="UP000317650">
    <property type="component" value="Chromosome 8"/>
</dbReference>
<accession>A0A4S8K1Q8</accession>
<evidence type="ECO:0000256" key="2">
    <source>
        <dbReference type="ARBA" id="ARBA00022679"/>
    </source>
</evidence>
<dbReference type="EMBL" id="PYDT01000002">
    <property type="protein sequence ID" value="THU68660.1"/>
    <property type="molecule type" value="Genomic_DNA"/>
</dbReference>
<proteinExistence type="inferred from homology"/>
<protein>
    <submittedName>
        <fullName evidence="5">Uncharacterized protein</fullName>
    </submittedName>
</protein>
<evidence type="ECO:0000256" key="1">
    <source>
        <dbReference type="ARBA" id="ARBA00009861"/>
    </source>
</evidence>
<gene>
    <name evidence="5" type="ORF">C4D60_Mb08t06200</name>
</gene>
<sequence length="433" mass="46987">MGVDNDAAAVYGHKLSTVVPGSVSGEAVVHELADVDLVMKLHYVRTVYYFEQHETIDGLTIVDMKKPMFPWLNAYFPVTGRIRRTEAGRPLVKCNDCGVRIVEAKCCRTLGEWLRVPHSARWRPLVPDKVLGPELHFSPMVYVQFTKFKCGGLAIGYSWSHVLGDPVTGTNCINLWGQLLGGNSPPKSLLPHSSRTPTGRPARQPPASATPLSVKQVEPVGDFWLVTNACKMATDSITITESRLEHLQSEKLNGVPTFEMISALFWRCLASVRRGGGEPRVVTICRHKPRAKRCAQLSNEQMISTVSTSDASPADLGLAELALLVSKQQVDETKLVEESIDGDGGKPDFVVYGANLTFVDMEGVDLSGLDIKGEKPAQVDCVIDGVGDEGAVLVFPQGADAGGGSKGGAAVLILPEDQIMKLREVLKREFDIA</sequence>
<feature type="region of interest" description="Disordered" evidence="4">
    <location>
        <begin position="187"/>
        <end position="212"/>
    </location>
</feature>
<evidence type="ECO:0000256" key="4">
    <source>
        <dbReference type="SAM" id="MobiDB-lite"/>
    </source>
</evidence>
<dbReference type="Gene3D" id="3.30.559.10">
    <property type="entry name" value="Chloramphenicol acetyltransferase-like domain"/>
    <property type="match status" value="2"/>
</dbReference>
<dbReference type="PANTHER" id="PTHR31642:SF115">
    <property type="entry name" value="PROTEIN ECERIFERUM 26-LIKE"/>
    <property type="match status" value="1"/>
</dbReference>
<keyword evidence="3" id="KW-0012">Acyltransferase</keyword>
<dbReference type="STRING" id="52838.A0A4S8K1Q8"/>